<accession>A0A0C3K7Y6</accession>
<evidence type="ECO:0000313" key="2">
    <source>
        <dbReference type="EMBL" id="KIO17533.1"/>
    </source>
</evidence>
<proteinExistence type="predicted"/>
<organism evidence="2 3">
    <name type="scientific">Tulasnella calospora MUT 4182</name>
    <dbReference type="NCBI Taxonomy" id="1051891"/>
    <lineage>
        <taxon>Eukaryota</taxon>
        <taxon>Fungi</taxon>
        <taxon>Dikarya</taxon>
        <taxon>Basidiomycota</taxon>
        <taxon>Agaricomycotina</taxon>
        <taxon>Agaricomycetes</taxon>
        <taxon>Cantharellales</taxon>
        <taxon>Tulasnellaceae</taxon>
        <taxon>Tulasnella</taxon>
    </lineage>
</organism>
<dbReference type="HOGENOM" id="CLU_3089026_0_0_1"/>
<dbReference type="AlphaFoldDB" id="A0A0C3K7Y6"/>
<reference evidence="2 3" key="1">
    <citation type="submission" date="2014-04" db="EMBL/GenBank/DDBJ databases">
        <authorList>
            <consortium name="DOE Joint Genome Institute"/>
            <person name="Kuo A."/>
            <person name="Girlanda M."/>
            <person name="Perotto S."/>
            <person name="Kohler A."/>
            <person name="Nagy L.G."/>
            <person name="Floudas D."/>
            <person name="Copeland A."/>
            <person name="Barry K.W."/>
            <person name="Cichocki N."/>
            <person name="Veneault-Fourrey C."/>
            <person name="LaButti K."/>
            <person name="Lindquist E.A."/>
            <person name="Lipzen A."/>
            <person name="Lundell T."/>
            <person name="Morin E."/>
            <person name="Murat C."/>
            <person name="Sun H."/>
            <person name="Tunlid A."/>
            <person name="Henrissat B."/>
            <person name="Grigoriev I.V."/>
            <person name="Hibbett D.S."/>
            <person name="Martin F."/>
            <person name="Nordberg H.P."/>
            <person name="Cantor M.N."/>
            <person name="Hua S.X."/>
        </authorList>
    </citation>
    <scope>NUCLEOTIDE SEQUENCE [LARGE SCALE GENOMIC DNA]</scope>
    <source>
        <strain evidence="2 3">MUT 4182</strain>
    </source>
</reference>
<keyword evidence="1" id="KW-0472">Membrane</keyword>
<keyword evidence="1" id="KW-1133">Transmembrane helix</keyword>
<name>A0A0C3K7Y6_9AGAM</name>
<keyword evidence="1" id="KW-0812">Transmembrane</keyword>
<sequence>MVDPTNRVANTAATAAKAPVETWFPLALVAVTVVTVVTVLADAGDAKVDGSW</sequence>
<dbReference type="Proteomes" id="UP000054248">
    <property type="component" value="Unassembled WGS sequence"/>
</dbReference>
<keyword evidence="3" id="KW-1185">Reference proteome</keyword>
<feature type="transmembrane region" description="Helical" evidence="1">
    <location>
        <begin position="23"/>
        <end position="41"/>
    </location>
</feature>
<evidence type="ECO:0000313" key="3">
    <source>
        <dbReference type="Proteomes" id="UP000054248"/>
    </source>
</evidence>
<protein>
    <submittedName>
        <fullName evidence="2">Uncharacterized protein</fullName>
    </submittedName>
</protein>
<gene>
    <name evidence="2" type="ORF">M407DRAFT_246717</name>
</gene>
<reference evidence="3" key="2">
    <citation type="submission" date="2015-01" db="EMBL/GenBank/DDBJ databases">
        <title>Evolutionary Origins and Diversification of the Mycorrhizal Mutualists.</title>
        <authorList>
            <consortium name="DOE Joint Genome Institute"/>
            <consortium name="Mycorrhizal Genomics Consortium"/>
            <person name="Kohler A."/>
            <person name="Kuo A."/>
            <person name="Nagy L.G."/>
            <person name="Floudas D."/>
            <person name="Copeland A."/>
            <person name="Barry K.W."/>
            <person name="Cichocki N."/>
            <person name="Veneault-Fourrey C."/>
            <person name="LaButti K."/>
            <person name="Lindquist E.A."/>
            <person name="Lipzen A."/>
            <person name="Lundell T."/>
            <person name="Morin E."/>
            <person name="Murat C."/>
            <person name="Riley R."/>
            <person name="Ohm R."/>
            <person name="Sun H."/>
            <person name="Tunlid A."/>
            <person name="Henrissat B."/>
            <person name="Grigoriev I.V."/>
            <person name="Hibbett D.S."/>
            <person name="Martin F."/>
        </authorList>
    </citation>
    <scope>NUCLEOTIDE SEQUENCE [LARGE SCALE GENOMIC DNA]</scope>
    <source>
        <strain evidence="3">MUT 4182</strain>
    </source>
</reference>
<dbReference type="EMBL" id="KN823371">
    <property type="protein sequence ID" value="KIO17533.1"/>
    <property type="molecule type" value="Genomic_DNA"/>
</dbReference>
<evidence type="ECO:0000256" key="1">
    <source>
        <dbReference type="SAM" id="Phobius"/>
    </source>
</evidence>